<dbReference type="GO" id="GO:0046872">
    <property type="term" value="F:metal ion binding"/>
    <property type="evidence" value="ECO:0007669"/>
    <property type="project" value="UniProtKB-KW"/>
</dbReference>
<accession>B8D4L7</accession>
<dbReference type="AlphaFoldDB" id="B8D4L7"/>
<dbReference type="GeneID" id="7170895"/>
<dbReference type="InterPro" id="IPR014729">
    <property type="entry name" value="Rossmann-like_a/b/a_fold"/>
</dbReference>
<feature type="binding site" evidence="2">
    <location>
        <position position="23"/>
    </location>
    <ligand>
        <name>Zn(2+)</name>
        <dbReference type="ChEBI" id="CHEBI:29105"/>
        <label>1</label>
    </ligand>
</feature>
<dbReference type="PIRSF" id="PIRSF004976">
    <property type="entry name" value="ATPase_YdaO"/>
    <property type="match status" value="1"/>
</dbReference>
<feature type="domain" description="2-thiouridine synthetase TtuA-like N-terminal LIM" evidence="4">
    <location>
        <begin position="3"/>
        <end position="28"/>
    </location>
</feature>
<keyword evidence="1" id="KW-0808">Transferase</keyword>
<dbReference type="InterPro" id="IPR054306">
    <property type="entry name" value="TtuA-like_LIM_N"/>
</dbReference>
<dbReference type="Pfam" id="PF22082">
    <property type="entry name" value="TtuA_LIM_N"/>
    <property type="match status" value="1"/>
</dbReference>
<keyword evidence="2" id="KW-0862">Zinc</keyword>
<dbReference type="InterPro" id="IPR035107">
    <property type="entry name" value="tRNA_thiolation_TtcA_Ctu1"/>
</dbReference>
<dbReference type="NCBIfam" id="TIGR00269">
    <property type="entry name" value="TIGR00269 family protein"/>
    <property type="match status" value="1"/>
</dbReference>
<name>B8D4L7_DESA1</name>
<dbReference type="GO" id="GO:0016740">
    <property type="term" value="F:transferase activity"/>
    <property type="evidence" value="ECO:0007669"/>
    <property type="project" value="UniProtKB-KW"/>
</dbReference>
<organism evidence="5 6">
    <name type="scientific">Desulfurococcus amylolyticus (strain DSM 18924 / JCM 16383 / VKM B-2413 / 1221n)</name>
    <name type="common">Desulfurococcus kamchatkensis</name>
    <dbReference type="NCBI Taxonomy" id="490899"/>
    <lineage>
        <taxon>Archaea</taxon>
        <taxon>Thermoproteota</taxon>
        <taxon>Thermoprotei</taxon>
        <taxon>Desulfurococcales</taxon>
        <taxon>Desulfurococcaceae</taxon>
        <taxon>Desulfurococcus</taxon>
    </lineage>
</organism>
<dbReference type="Gene3D" id="3.40.50.620">
    <property type="entry name" value="HUPs"/>
    <property type="match status" value="1"/>
</dbReference>
<dbReference type="KEGG" id="dka:DKAM_0722"/>
<dbReference type="InterPro" id="IPR000541">
    <property type="entry name" value="Ncs6/Tuc1/Ctu1"/>
</dbReference>
<sequence>MAKCRRCGREAEYRVSYAKVWFCREHFIEYFEERVVETIRKYRMIKPGDSVVIAVSGGKDSMSLLTVLVKQARELGIREVIGLHLNLGIGGFSELVESVVREYCERLGVKCHVIRLRDLLGLSISELASKARRPPCSVCGLVKRYIFTVSTMTVNASVLVTGHHLDDVVKYALKNIYVGDYRSLASLKPVSVEEGLPVKARPLISVGERDIETYAKLSGIPYVEAKCPFKHEGDAEKAVRVFISELEESNPGAKLTLLSSISKLIHEYIEPRESRGLTRCSICGMPSSSDVCSFCRLTKKVHGKYMGADVASKIGKSLNAS</sequence>
<feature type="binding site" evidence="2">
    <location>
        <position position="283"/>
    </location>
    <ligand>
        <name>Zn(2+)</name>
        <dbReference type="ChEBI" id="CHEBI:29105"/>
        <label>2</label>
    </ligand>
</feature>
<feature type="binding site" evidence="2">
    <location>
        <position position="7"/>
    </location>
    <ligand>
        <name>Zn(2+)</name>
        <dbReference type="ChEBI" id="CHEBI:29105"/>
        <label>1</label>
    </ligand>
</feature>
<dbReference type="Proteomes" id="UP000006903">
    <property type="component" value="Chromosome"/>
</dbReference>
<protein>
    <submittedName>
        <fullName evidence="5">ATPase, PP-loop superfamily</fullName>
    </submittedName>
</protein>
<proteinExistence type="predicted"/>
<dbReference type="RefSeq" id="WP_012608389.1">
    <property type="nucleotide sequence ID" value="NC_011766.1"/>
</dbReference>
<dbReference type="GO" id="GO:0000049">
    <property type="term" value="F:tRNA binding"/>
    <property type="evidence" value="ECO:0007669"/>
    <property type="project" value="InterPro"/>
</dbReference>
<feature type="binding site" evidence="2">
    <location>
        <position position="26"/>
    </location>
    <ligand>
        <name>Zn(2+)</name>
        <dbReference type="ChEBI" id="CHEBI:29105"/>
        <label>1</label>
    </ligand>
</feature>
<evidence type="ECO:0000256" key="1">
    <source>
        <dbReference type="ARBA" id="ARBA00022679"/>
    </source>
</evidence>
<dbReference type="HOGENOM" id="CLU_026481_1_1_2"/>
<reference evidence="5 6" key="1">
    <citation type="journal article" date="2009" name="J. Bacteriol.">
        <title>Complete genome sequence of the anaerobic, protein-degrading hyperthermophilic crenarchaeon Desulfurococcus kamchatkensis.</title>
        <authorList>
            <person name="Ravin N.V."/>
            <person name="Mardanov A.V."/>
            <person name="Beletsky A.V."/>
            <person name="Kublanov I.V."/>
            <person name="Kolganova T.V."/>
            <person name="Lebedinsky A.V."/>
            <person name="Chernyh N.A."/>
            <person name="Bonch-Osmolovskaya E.A."/>
            <person name="Skryabin K.G."/>
        </authorList>
    </citation>
    <scope>NUCLEOTIDE SEQUENCE [LARGE SCALE GENOMIC DNA]</scope>
    <source>
        <strain evidence="6">DSM 18924 / JCM 16383 / VKM B-2413 / 1221n</strain>
    </source>
</reference>
<dbReference type="EMBL" id="CP001140">
    <property type="protein sequence ID" value="ACL11048.1"/>
    <property type="molecule type" value="Genomic_DNA"/>
</dbReference>
<feature type="binding site" evidence="2">
    <location>
        <position position="280"/>
    </location>
    <ligand>
        <name>Zn(2+)</name>
        <dbReference type="ChEBI" id="CHEBI:29105"/>
        <label>2</label>
    </ligand>
</feature>
<evidence type="ECO:0000259" key="3">
    <source>
        <dbReference type="Pfam" id="PF01171"/>
    </source>
</evidence>
<evidence type="ECO:0000313" key="5">
    <source>
        <dbReference type="EMBL" id="ACL11048.1"/>
    </source>
</evidence>
<dbReference type="GO" id="GO:0002143">
    <property type="term" value="P:tRNA wobble position uridine thiolation"/>
    <property type="evidence" value="ECO:0007669"/>
    <property type="project" value="TreeGrafter"/>
</dbReference>
<feature type="domain" description="tRNA(Ile)-lysidine/2-thiocytidine synthase N-terminal" evidence="3">
    <location>
        <begin position="51"/>
        <end position="224"/>
    </location>
</feature>
<feature type="binding site" evidence="2">
    <location>
        <position position="4"/>
    </location>
    <ligand>
        <name>Zn(2+)</name>
        <dbReference type="ChEBI" id="CHEBI:29105"/>
        <label>1</label>
    </ligand>
</feature>
<dbReference type="InterPro" id="IPR011063">
    <property type="entry name" value="TilS/TtcA_N"/>
</dbReference>
<gene>
    <name evidence="5" type="ordered locus">DKAM_0722</name>
</gene>
<dbReference type="STRING" id="490899.DKAM_0722"/>
<dbReference type="PANTHER" id="PTHR11807:SF27">
    <property type="entry name" value="TRNA-5-METHYLURIDINE(54) 2-SULFURTRANSFERASE"/>
    <property type="match status" value="1"/>
</dbReference>
<dbReference type="Pfam" id="PF01171">
    <property type="entry name" value="ATP_bind_3"/>
    <property type="match status" value="1"/>
</dbReference>
<feature type="binding site" evidence="2">
    <location>
        <position position="292"/>
    </location>
    <ligand>
        <name>Zn(2+)</name>
        <dbReference type="ChEBI" id="CHEBI:29105"/>
        <label>2</label>
    </ligand>
</feature>
<evidence type="ECO:0000313" key="6">
    <source>
        <dbReference type="Proteomes" id="UP000006903"/>
    </source>
</evidence>
<dbReference type="PANTHER" id="PTHR11807">
    <property type="entry name" value="ATPASES OF THE PP SUPERFAMILY-RELATED"/>
    <property type="match status" value="1"/>
</dbReference>
<evidence type="ECO:0000259" key="4">
    <source>
        <dbReference type="Pfam" id="PF22082"/>
    </source>
</evidence>
<dbReference type="SUPFAM" id="SSF52402">
    <property type="entry name" value="Adenine nucleotide alpha hydrolases-like"/>
    <property type="match status" value="1"/>
</dbReference>
<dbReference type="GO" id="GO:0002144">
    <property type="term" value="C:cytosolic tRNA wobble base thiouridylase complex"/>
    <property type="evidence" value="ECO:0007669"/>
    <property type="project" value="TreeGrafter"/>
</dbReference>
<evidence type="ECO:0000256" key="2">
    <source>
        <dbReference type="PIRSR" id="PIRSR004976-50"/>
    </source>
</evidence>
<keyword evidence="2" id="KW-0479">Metal-binding</keyword>
<dbReference type="eggNOG" id="arCOG00042">
    <property type="taxonomic scope" value="Archaea"/>
</dbReference>
<feature type="binding site" evidence="2">
    <location>
        <position position="295"/>
    </location>
    <ligand>
        <name>Zn(2+)</name>
        <dbReference type="ChEBI" id="CHEBI:29105"/>
        <label>2</label>
    </ligand>
</feature>